<dbReference type="SUPFAM" id="SSF56024">
    <property type="entry name" value="Phospholipase D/nuclease"/>
    <property type="match status" value="2"/>
</dbReference>
<accession>A0A1I5D957</accession>
<evidence type="ECO:0000259" key="1">
    <source>
        <dbReference type="PROSITE" id="PS50035"/>
    </source>
</evidence>
<dbReference type="AlphaFoldDB" id="A0A1I5D957"/>
<proteinExistence type="predicted"/>
<dbReference type="CDD" id="cd09154">
    <property type="entry name" value="PLDc_SMU_988_like_1"/>
    <property type="match status" value="1"/>
</dbReference>
<sequence>MQAELNSIYSKIQSDFSLGSDAILSELKEIDIHAYRQANYIKGKSLCPIYKNSSCTYFPSGEASYNDIMNALKSAKEFIFLEFFIIKEGVFWDGVLDILTKKVKEGVDVRIIYDEVGSLFTLPAHYDKKLISLGIKCHVFRPYSWIFSTVSTNLDHRKILLVDGKAAFTGGFNLSDEYINVINKHGYWKDSVIRVKGDAVQNFTAMFLSTWDYLDGSTEDTSPFHKVITLSEEDNPSGFVQPYNDTPLDYEGVGETVYLNLINKATDYVYITAPYLIIDSEMVTALCNAAKSGVDVRIITPYIPDKKIVFMMSCSFYPVLMESGVKIYEFTPGFIHSKNIIVDDLYGVVGSINLDYRSLYFHFECGVWMYKSECIMDMKKDFLSTIEESKLIYYEKSKYKNCFKRFASSILRIFAPLF</sequence>
<dbReference type="RefSeq" id="WP_091684722.1">
    <property type="nucleotide sequence ID" value="NZ_BAABFM010000026.1"/>
</dbReference>
<keyword evidence="3" id="KW-1185">Reference proteome</keyword>
<dbReference type="CDD" id="cd09160">
    <property type="entry name" value="PLDc_SMU_988_like_2"/>
    <property type="match status" value="1"/>
</dbReference>
<organism evidence="2 3">
    <name type="scientific">Anaerocolumna aminovalerica</name>
    <dbReference type="NCBI Taxonomy" id="1527"/>
    <lineage>
        <taxon>Bacteria</taxon>
        <taxon>Bacillati</taxon>
        <taxon>Bacillota</taxon>
        <taxon>Clostridia</taxon>
        <taxon>Lachnospirales</taxon>
        <taxon>Lachnospiraceae</taxon>
        <taxon>Anaerocolumna</taxon>
    </lineage>
</organism>
<name>A0A1I5D957_9FIRM</name>
<dbReference type="InterPro" id="IPR025202">
    <property type="entry name" value="PLD-like_dom"/>
</dbReference>
<dbReference type="PANTHER" id="PTHR21248:SF22">
    <property type="entry name" value="PHOSPHOLIPASE D"/>
    <property type="match status" value="1"/>
</dbReference>
<feature type="domain" description="PLD phosphodiesterase" evidence="1">
    <location>
        <begin position="151"/>
        <end position="178"/>
    </location>
</feature>
<dbReference type="PANTHER" id="PTHR21248">
    <property type="entry name" value="CARDIOLIPIN SYNTHASE"/>
    <property type="match status" value="1"/>
</dbReference>
<dbReference type="GO" id="GO:0030572">
    <property type="term" value="F:phosphatidyltransferase activity"/>
    <property type="evidence" value="ECO:0007669"/>
    <property type="project" value="UniProtKB-ARBA"/>
</dbReference>
<evidence type="ECO:0000313" key="3">
    <source>
        <dbReference type="Proteomes" id="UP000198806"/>
    </source>
</evidence>
<dbReference type="Pfam" id="PF13091">
    <property type="entry name" value="PLDc_2"/>
    <property type="match status" value="2"/>
</dbReference>
<dbReference type="STRING" id="1527.SAMN04489757_10569"/>
<dbReference type="InterPro" id="IPR001736">
    <property type="entry name" value="PLipase_D/transphosphatidylase"/>
</dbReference>
<dbReference type="EMBL" id="FOWD01000005">
    <property type="protein sequence ID" value="SFN95742.1"/>
    <property type="molecule type" value="Genomic_DNA"/>
</dbReference>
<dbReference type="SMART" id="SM00155">
    <property type="entry name" value="PLDc"/>
    <property type="match status" value="2"/>
</dbReference>
<feature type="domain" description="PLD phosphodiesterase" evidence="1">
    <location>
        <begin position="331"/>
        <end position="358"/>
    </location>
</feature>
<dbReference type="GO" id="GO:0032049">
    <property type="term" value="P:cardiolipin biosynthetic process"/>
    <property type="evidence" value="ECO:0007669"/>
    <property type="project" value="UniProtKB-ARBA"/>
</dbReference>
<dbReference type="OrthoDB" id="9762009at2"/>
<dbReference type="PROSITE" id="PS50035">
    <property type="entry name" value="PLD"/>
    <property type="match status" value="2"/>
</dbReference>
<dbReference type="Proteomes" id="UP000198806">
    <property type="component" value="Unassembled WGS sequence"/>
</dbReference>
<gene>
    <name evidence="2" type="ORF">SAMN04489757_10569</name>
</gene>
<protein>
    <submittedName>
        <fullName evidence="2">Cardiolipin synthase</fullName>
    </submittedName>
</protein>
<reference evidence="2 3" key="1">
    <citation type="submission" date="2016-10" db="EMBL/GenBank/DDBJ databases">
        <authorList>
            <person name="de Groot N.N."/>
        </authorList>
    </citation>
    <scope>NUCLEOTIDE SEQUENCE [LARGE SCALE GENOMIC DNA]</scope>
    <source>
        <strain evidence="2 3">DSM 1283</strain>
    </source>
</reference>
<evidence type="ECO:0000313" key="2">
    <source>
        <dbReference type="EMBL" id="SFN95742.1"/>
    </source>
</evidence>
<dbReference type="Gene3D" id="3.30.870.10">
    <property type="entry name" value="Endonuclease Chain A"/>
    <property type="match status" value="2"/>
</dbReference>